<protein>
    <recommendedName>
        <fullName evidence="3">Zinc ribbon domain-containing protein</fullName>
    </recommendedName>
</protein>
<keyword evidence="2" id="KW-1185">Reference proteome</keyword>
<evidence type="ECO:0008006" key="3">
    <source>
        <dbReference type="Google" id="ProtNLM"/>
    </source>
</evidence>
<dbReference type="AlphaFoldDB" id="A0A915U549"/>
<sequence>MLELALKFLEEKHTCPHCNEELTLCHAPPIHVGDGLGWGSEYLFICLNNDCPLFVNGWEYIETQFGHSGSYRFMRIPNSDESYNMMVGGKDAFTGSVVDIEALKRQNVRYQKEKEATAALDTCVAEKNLEPVLYLLLDNAATLSVRKRAAELLAPINDLACIEPLRNHKFSNSHLEQAINMAITAILKAHYLKECPYCAELIKERAKYCKHCHKDLD</sequence>
<accession>A0A915U549</accession>
<reference evidence="1" key="1">
    <citation type="submission" date="2020-12" db="EMBL/GenBank/DDBJ databases">
        <title>Desulfobium dissulfuricans gen. nov., sp. nov., a novel mesophilic, sulfate-reducing bacterium isolated from a deep-sea hydrothermal vent.</title>
        <authorList>
            <person name="Hashimoto Y."/>
            <person name="Tame A."/>
            <person name="Sawayama S."/>
            <person name="Miyazaki J."/>
            <person name="Takai K."/>
            <person name="Nakagawa S."/>
        </authorList>
    </citation>
    <scope>NUCLEOTIDE SEQUENCE</scope>
    <source>
        <strain evidence="1">GF1</strain>
    </source>
</reference>
<dbReference type="EMBL" id="AP024233">
    <property type="protein sequence ID" value="BCO08692.1"/>
    <property type="molecule type" value="Genomic_DNA"/>
</dbReference>
<name>A0A915U549_9BACT</name>
<organism evidence="1 2">
    <name type="scientific">Desulfolithobacter dissulfuricans</name>
    <dbReference type="NCBI Taxonomy" id="2795293"/>
    <lineage>
        <taxon>Bacteria</taxon>
        <taxon>Pseudomonadati</taxon>
        <taxon>Thermodesulfobacteriota</taxon>
        <taxon>Desulfobulbia</taxon>
        <taxon>Desulfobulbales</taxon>
        <taxon>Desulfobulbaceae</taxon>
        <taxon>Desulfolithobacter</taxon>
    </lineage>
</organism>
<gene>
    <name evidence="1" type="ORF">GF1_10680</name>
</gene>
<proteinExistence type="predicted"/>
<dbReference type="RefSeq" id="WP_267928592.1">
    <property type="nucleotide sequence ID" value="NZ_AP024233.1"/>
</dbReference>
<evidence type="ECO:0000313" key="1">
    <source>
        <dbReference type="EMBL" id="BCO08692.1"/>
    </source>
</evidence>
<evidence type="ECO:0000313" key="2">
    <source>
        <dbReference type="Proteomes" id="UP001063350"/>
    </source>
</evidence>
<dbReference type="Proteomes" id="UP001063350">
    <property type="component" value="Chromosome"/>
</dbReference>
<dbReference type="KEGG" id="ddu:GF1_10680"/>